<evidence type="ECO:0000313" key="2">
    <source>
        <dbReference type="EMBL" id="EJD33792.1"/>
    </source>
</evidence>
<proteinExistence type="predicted"/>
<name>J0WPJ3_AURST</name>
<dbReference type="AlphaFoldDB" id="J0WPJ3"/>
<dbReference type="InParanoid" id="J0WPJ3"/>
<dbReference type="Proteomes" id="UP000006514">
    <property type="component" value="Unassembled WGS sequence"/>
</dbReference>
<organism evidence="2 3">
    <name type="scientific">Auricularia subglabra (strain TFB-10046 / SS5)</name>
    <name type="common">White-rot fungus</name>
    <name type="synonym">Auricularia delicata (strain TFB10046)</name>
    <dbReference type="NCBI Taxonomy" id="717982"/>
    <lineage>
        <taxon>Eukaryota</taxon>
        <taxon>Fungi</taxon>
        <taxon>Dikarya</taxon>
        <taxon>Basidiomycota</taxon>
        <taxon>Agaricomycotina</taxon>
        <taxon>Agaricomycetes</taxon>
        <taxon>Auriculariales</taxon>
        <taxon>Auriculariaceae</taxon>
        <taxon>Auricularia</taxon>
    </lineage>
</organism>
<reference evidence="3" key="1">
    <citation type="journal article" date="2012" name="Science">
        <title>The Paleozoic origin of enzymatic lignin decomposition reconstructed from 31 fungal genomes.</title>
        <authorList>
            <person name="Floudas D."/>
            <person name="Binder M."/>
            <person name="Riley R."/>
            <person name="Barry K."/>
            <person name="Blanchette R.A."/>
            <person name="Henrissat B."/>
            <person name="Martinez A.T."/>
            <person name="Otillar R."/>
            <person name="Spatafora J.W."/>
            <person name="Yadav J.S."/>
            <person name="Aerts A."/>
            <person name="Benoit I."/>
            <person name="Boyd A."/>
            <person name="Carlson A."/>
            <person name="Copeland A."/>
            <person name="Coutinho P.M."/>
            <person name="de Vries R.P."/>
            <person name="Ferreira P."/>
            <person name="Findley K."/>
            <person name="Foster B."/>
            <person name="Gaskell J."/>
            <person name="Glotzer D."/>
            <person name="Gorecki P."/>
            <person name="Heitman J."/>
            <person name="Hesse C."/>
            <person name="Hori C."/>
            <person name="Igarashi K."/>
            <person name="Jurgens J.A."/>
            <person name="Kallen N."/>
            <person name="Kersten P."/>
            <person name="Kohler A."/>
            <person name="Kuees U."/>
            <person name="Kumar T.K.A."/>
            <person name="Kuo A."/>
            <person name="LaButti K."/>
            <person name="Larrondo L.F."/>
            <person name="Lindquist E."/>
            <person name="Ling A."/>
            <person name="Lombard V."/>
            <person name="Lucas S."/>
            <person name="Lundell T."/>
            <person name="Martin R."/>
            <person name="McLaughlin D.J."/>
            <person name="Morgenstern I."/>
            <person name="Morin E."/>
            <person name="Murat C."/>
            <person name="Nagy L.G."/>
            <person name="Nolan M."/>
            <person name="Ohm R.A."/>
            <person name="Patyshakuliyeva A."/>
            <person name="Rokas A."/>
            <person name="Ruiz-Duenas F.J."/>
            <person name="Sabat G."/>
            <person name="Salamov A."/>
            <person name="Samejima M."/>
            <person name="Schmutz J."/>
            <person name="Slot J.C."/>
            <person name="St John F."/>
            <person name="Stenlid J."/>
            <person name="Sun H."/>
            <person name="Sun S."/>
            <person name="Syed K."/>
            <person name="Tsang A."/>
            <person name="Wiebenga A."/>
            <person name="Young D."/>
            <person name="Pisabarro A."/>
            <person name="Eastwood D.C."/>
            <person name="Martin F."/>
            <person name="Cullen D."/>
            <person name="Grigoriev I.V."/>
            <person name="Hibbett D.S."/>
        </authorList>
    </citation>
    <scope>NUCLEOTIDE SEQUENCE [LARGE SCALE GENOMIC DNA]</scope>
    <source>
        <strain evidence="3">TFB10046</strain>
    </source>
</reference>
<gene>
    <name evidence="2" type="ORF">AURDEDRAFT_131507</name>
</gene>
<protein>
    <submittedName>
        <fullName evidence="2">Uncharacterized protein</fullName>
    </submittedName>
</protein>
<sequence length="147" mass="16782">MEKRKQWRHKSSPHPLILRRASQRTQGLDLCLAGWVLPTVECDSARRWRSVRAKGSRRYLEVAVAAARPSETIPWYEHWGPCDAGSRLSGRKSHVVHVEFTYRLTVRDFFSDDDEMKDTGAEKEVVEITDERDTASAAEETQIAAQG</sequence>
<accession>J0WPJ3</accession>
<evidence type="ECO:0000313" key="3">
    <source>
        <dbReference type="Proteomes" id="UP000006514"/>
    </source>
</evidence>
<evidence type="ECO:0000256" key="1">
    <source>
        <dbReference type="SAM" id="MobiDB-lite"/>
    </source>
</evidence>
<feature type="region of interest" description="Disordered" evidence="1">
    <location>
        <begin position="128"/>
        <end position="147"/>
    </location>
</feature>
<keyword evidence="3" id="KW-1185">Reference proteome</keyword>
<dbReference type="KEGG" id="adl:AURDEDRAFT_131507"/>
<dbReference type="EMBL" id="JH688083">
    <property type="protein sequence ID" value="EJD33792.1"/>
    <property type="molecule type" value="Genomic_DNA"/>
</dbReference>